<keyword evidence="1" id="KW-0175">Coiled coil</keyword>
<dbReference type="Proteomes" id="UP001316803">
    <property type="component" value="Unassembled WGS sequence"/>
</dbReference>
<reference evidence="2 3" key="1">
    <citation type="submission" date="2022-12" db="EMBL/GenBank/DDBJ databases">
        <title>Genomic features and morphological characterization of a novel Knufia sp. strain isolated from spacecraft assembly facility.</title>
        <authorList>
            <person name="Teixeira M."/>
            <person name="Chander A.M."/>
            <person name="Stajich J.E."/>
            <person name="Venkateswaran K."/>
        </authorList>
    </citation>
    <scope>NUCLEOTIDE SEQUENCE [LARGE SCALE GENOMIC DNA]</scope>
    <source>
        <strain evidence="2 3">FJI-L2-BK-P2</strain>
    </source>
</reference>
<accession>A0AAN8I5P0</accession>
<dbReference type="AlphaFoldDB" id="A0AAN8I5P0"/>
<evidence type="ECO:0000313" key="2">
    <source>
        <dbReference type="EMBL" id="KAK5951110.1"/>
    </source>
</evidence>
<keyword evidence="3" id="KW-1185">Reference proteome</keyword>
<dbReference type="EMBL" id="JAKLMC020000022">
    <property type="protein sequence ID" value="KAK5951110.1"/>
    <property type="molecule type" value="Genomic_DNA"/>
</dbReference>
<proteinExistence type="predicted"/>
<name>A0AAN8I5P0_9EURO</name>
<organism evidence="2 3">
    <name type="scientific">Knufia fluminis</name>
    <dbReference type="NCBI Taxonomy" id="191047"/>
    <lineage>
        <taxon>Eukaryota</taxon>
        <taxon>Fungi</taxon>
        <taxon>Dikarya</taxon>
        <taxon>Ascomycota</taxon>
        <taxon>Pezizomycotina</taxon>
        <taxon>Eurotiomycetes</taxon>
        <taxon>Chaetothyriomycetidae</taxon>
        <taxon>Chaetothyriales</taxon>
        <taxon>Trichomeriaceae</taxon>
        <taxon>Knufia</taxon>
    </lineage>
</organism>
<gene>
    <name evidence="2" type="ORF">OHC33_007863</name>
</gene>
<feature type="coiled-coil region" evidence="1">
    <location>
        <begin position="50"/>
        <end position="84"/>
    </location>
</feature>
<protein>
    <submittedName>
        <fullName evidence="2">Uncharacterized protein</fullName>
    </submittedName>
</protein>
<evidence type="ECO:0000256" key="1">
    <source>
        <dbReference type="SAM" id="Coils"/>
    </source>
</evidence>
<evidence type="ECO:0000313" key="3">
    <source>
        <dbReference type="Proteomes" id="UP001316803"/>
    </source>
</evidence>
<comment type="caution">
    <text evidence="2">The sequence shown here is derived from an EMBL/GenBank/DDBJ whole genome shotgun (WGS) entry which is preliminary data.</text>
</comment>
<sequence>MSTTPADLAKQGDLVKKLILQVLANTNQLRKDVNKVHDILQEAKASYAKKANINVSINELDERVEELAKELRDYVSKVKEATELPGNVTVTGEEEDDELKLNVKWKR</sequence>